<sequence>MVKESRLSKFYKDIAEKVDSIIPVEWSQLAVYAEIEEKASVSFYFYSTYDSKIYECYSIPKEFGVSEEEYQSIMEDLLDLNSSMREEFIEEEEKPFTKYVFLLDSKWNYKMEFKYAKDDEESNLERVLLWEWEDFD</sequence>
<proteinExistence type="predicted"/>
<keyword evidence="2" id="KW-1185">Reference proteome</keyword>
<dbReference type="STRING" id="37658.SAMN05661086_01493"/>
<evidence type="ECO:0000313" key="1">
    <source>
        <dbReference type="EMBL" id="SFR75768.1"/>
    </source>
</evidence>
<dbReference type="InterPro" id="IPR006728">
    <property type="entry name" value="YezG-like"/>
</dbReference>
<dbReference type="AlphaFoldDB" id="A0A1I6JA12"/>
<dbReference type="EMBL" id="FOYZ01000005">
    <property type="protein sequence ID" value="SFR75768.1"/>
    <property type="molecule type" value="Genomic_DNA"/>
</dbReference>
<evidence type="ECO:0000313" key="2">
    <source>
        <dbReference type="Proteomes" id="UP000199659"/>
    </source>
</evidence>
<dbReference type="Proteomes" id="UP000199659">
    <property type="component" value="Unassembled WGS sequence"/>
</dbReference>
<accession>A0A1I6JA12</accession>
<gene>
    <name evidence="1" type="ORF">SAMN05661086_01493</name>
</gene>
<dbReference type="SUPFAM" id="SSF160424">
    <property type="entry name" value="BH3703-like"/>
    <property type="match status" value="1"/>
</dbReference>
<dbReference type="Pfam" id="PF04634">
    <property type="entry name" value="YezG-like"/>
    <property type="match status" value="1"/>
</dbReference>
<reference evidence="1 2" key="1">
    <citation type="submission" date="2016-10" db="EMBL/GenBank/DDBJ databases">
        <authorList>
            <person name="de Groot N.N."/>
        </authorList>
    </citation>
    <scope>NUCLEOTIDE SEQUENCE [LARGE SCALE GENOMIC DNA]</scope>
    <source>
        <strain evidence="1 2">743A</strain>
    </source>
</reference>
<dbReference type="Gene3D" id="3.30.500.20">
    <property type="entry name" value="BH3703-like domains"/>
    <property type="match status" value="1"/>
</dbReference>
<protein>
    <recommendedName>
        <fullName evidence="3">DUF600 family protein</fullName>
    </recommendedName>
</protein>
<organism evidence="1 2">
    <name type="scientific">Anaeromicropila populeti</name>
    <dbReference type="NCBI Taxonomy" id="37658"/>
    <lineage>
        <taxon>Bacteria</taxon>
        <taxon>Bacillati</taxon>
        <taxon>Bacillota</taxon>
        <taxon>Clostridia</taxon>
        <taxon>Lachnospirales</taxon>
        <taxon>Lachnospiraceae</taxon>
        <taxon>Anaeromicropila</taxon>
    </lineage>
</organism>
<evidence type="ECO:0008006" key="3">
    <source>
        <dbReference type="Google" id="ProtNLM"/>
    </source>
</evidence>
<name>A0A1I6JA12_9FIRM</name>
<dbReference type="InterPro" id="IPR036170">
    <property type="entry name" value="YezG-like_sf"/>
</dbReference>